<dbReference type="SMART" id="SM00829">
    <property type="entry name" value="PKS_ER"/>
    <property type="match status" value="1"/>
</dbReference>
<dbReference type="InterPro" id="IPR020843">
    <property type="entry name" value="ER"/>
</dbReference>
<feature type="domain" description="Enoyl reductase (ER)" evidence="3">
    <location>
        <begin position="10"/>
        <end position="330"/>
    </location>
</feature>
<dbReference type="Pfam" id="PF00107">
    <property type="entry name" value="ADH_zinc_N"/>
    <property type="match status" value="1"/>
</dbReference>
<gene>
    <name evidence="4" type="ORF">SAMN06296008_11620</name>
</gene>
<keyword evidence="1" id="KW-0521">NADP</keyword>
<evidence type="ECO:0000313" key="5">
    <source>
        <dbReference type="Proteomes" id="UP000192708"/>
    </source>
</evidence>
<name>A0A1W2BW51_9BURK</name>
<dbReference type="GO" id="GO:0016651">
    <property type="term" value="F:oxidoreductase activity, acting on NAD(P)H"/>
    <property type="evidence" value="ECO:0007669"/>
    <property type="project" value="TreeGrafter"/>
</dbReference>
<evidence type="ECO:0000256" key="1">
    <source>
        <dbReference type="ARBA" id="ARBA00022857"/>
    </source>
</evidence>
<protein>
    <submittedName>
        <fullName evidence="4">NADPH2:quinone reductase</fullName>
    </submittedName>
</protein>
<dbReference type="InterPro" id="IPR013154">
    <property type="entry name" value="ADH-like_N"/>
</dbReference>
<dbReference type="SUPFAM" id="SSF51735">
    <property type="entry name" value="NAD(P)-binding Rossmann-fold domains"/>
    <property type="match status" value="1"/>
</dbReference>
<dbReference type="Gene3D" id="3.40.50.720">
    <property type="entry name" value="NAD(P)-binding Rossmann-like Domain"/>
    <property type="match status" value="1"/>
</dbReference>
<dbReference type="CDD" id="cd08268">
    <property type="entry name" value="MDR2"/>
    <property type="match status" value="1"/>
</dbReference>
<dbReference type="Proteomes" id="UP000192708">
    <property type="component" value="Unassembled WGS sequence"/>
</dbReference>
<dbReference type="OrthoDB" id="9787435at2"/>
<dbReference type="PANTHER" id="PTHR48106:SF18">
    <property type="entry name" value="QUINONE OXIDOREDUCTASE PIG3"/>
    <property type="match status" value="1"/>
</dbReference>
<sequence>MFVIRVHQPGGPDALCVEQLPLPMPGPGEVRVQAHAIGVGRPDVLIRQGTYKWMPPLPAIPGAELAGEIDAVGEGVLSLQLGQRVLVSARDLAQRGGCYVQSIVVPESAPYNLPDAISFNDAVSLPNLQLALALMQAASPGHTPIPGTILITGAAGGVATMLAQLARYYGFKTIGTARTLEKRVFALSNGFDVILDANPLTLVEEVMSTTNGLGVNLVYDHLGGAMFPQCIRSLAPLGLAISYNIITGKPNEDLFGLLRELLGKSLGVRCFSMHTFDEDKDNRRKLMCKAIDLMSNGQVKASPSVVMDFSQVGQAHEILDQGLTLGKIVLKPH</sequence>
<dbReference type="InterPro" id="IPR013149">
    <property type="entry name" value="ADH-like_C"/>
</dbReference>
<proteinExistence type="predicted"/>
<dbReference type="STRING" id="1938817.SAMN06296008_11620"/>
<dbReference type="AlphaFoldDB" id="A0A1W2BW51"/>
<dbReference type="InterPro" id="IPR036291">
    <property type="entry name" value="NAD(P)-bd_dom_sf"/>
</dbReference>
<reference evidence="4 5" key="1">
    <citation type="submission" date="2017-04" db="EMBL/GenBank/DDBJ databases">
        <authorList>
            <person name="Afonso C.L."/>
            <person name="Miller P.J."/>
            <person name="Scott M.A."/>
            <person name="Spackman E."/>
            <person name="Goraichik I."/>
            <person name="Dimitrov K.M."/>
            <person name="Suarez D.L."/>
            <person name="Swayne D.E."/>
        </authorList>
    </citation>
    <scope>NUCLEOTIDE SEQUENCE [LARGE SCALE GENOMIC DNA]</scope>
    <source>
        <strain evidence="4 5">VK13</strain>
    </source>
</reference>
<organism evidence="4 5">
    <name type="scientific">Polynucleobacter kasalickyi</name>
    <dbReference type="NCBI Taxonomy" id="1938817"/>
    <lineage>
        <taxon>Bacteria</taxon>
        <taxon>Pseudomonadati</taxon>
        <taxon>Pseudomonadota</taxon>
        <taxon>Betaproteobacteria</taxon>
        <taxon>Burkholderiales</taxon>
        <taxon>Burkholderiaceae</taxon>
        <taxon>Polynucleobacter</taxon>
    </lineage>
</organism>
<evidence type="ECO:0000313" key="4">
    <source>
        <dbReference type="EMBL" id="SMC77119.1"/>
    </source>
</evidence>
<keyword evidence="5" id="KW-1185">Reference proteome</keyword>
<dbReference type="InterPro" id="IPR011032">
    <property type="entry name" value="GroES-like_sf"/>
</dbReference>
<keyword evidence="2" id="KW-0560">Oxidoreductase</keyword>
<evidence type="ECO:0000256" key="2">
    <source>
        <dbReference type="ARBA" id="ARBA00023002"/>
    </source>
</evidence>
<accession>A0A1W2BW51</accession>
<evidence type="ECO:0000259" key="3">
    <source>
        <dbReference type="SMART" id="SM00829"/>
    </source>
</evidence>
<dbReference type="PANTHER" id="PTHR48106">
    <property type="entry name" value="QUINONE OXIDOREDUCTASE PIG3-RELATED"/>
    <property type="match status" value="1"/>
</dbReference>
<dbReference type="Pfam" id="PF08240">
    <property type="entry name" value="ADH_N"/>
    <property type="match status" value="1"/>
</dbReference>
<dbReference type="GO" id="GO:0070402">
    <property type="term" value="F:NADPH binding"/>
    <property type="evidence" value="ECO:0007669"/>
    <property type="project" value="TreeGrafter"/>
</dbReference>
<dbReference type="SUPFAM" id="SSF50129">
    <property type="entry name" value="GroES-like"/>
    <property type="match status" value="1"/>
</dbReference>
<dbReference type="EMBL" id="FWXJ01000016">
    <property type="protein sequence ID" value="SMC77119.1"/>
    <property type="molecule type" value="Genomic_DNA"/>
</dbReference>
<dbReference type="Gene3D" id="3.90.180.10">
    <property type="entry name" value="Medium-chain alcohol dehydrogenases, catalytic domain"/>
    <property type="match status" value="1"/>
</dbReference>
<dbReference type="RefSeq" id="WP_084285470.1">
    <property type="nucleotide sequence ID" value="NZ_FWXJ01000016.1"/>
</dbReference>